<evidence type="ECO:0000256" key="1">
    <source>
        <dbReference type="SAM" id="Phobius"/>
    </source>
</evidence>
<keyword evidence="1" id="KW-0472">Membrane</keyword>
<gene>
    <name evidence="2" type="ORF">NDI38_22715</name>
</gene>
<keyword evidence="1" id="KW-1133">Transmembrane helix</keyword>
<organism evidence="2 3">
    <name type="scientific">Stenomitos frigidus AS-A4</name>
    <dbReference type="NCBI Taxonomy" id="2933935"/>
    <lineage>
        <taxon>Bacteria</taxon>
        <taxon>Bacillati</taxon>
        <taxon>Cyanobacteriota</taxon>
        <taxon>Cyanophyceae</taxon>
        <taxon>Leptolyngbyales</taxon>
        <taxon>Leptolyngbyaceae</taxon>
        <taxon>Stenomitos</taxon>
    </lineage>
</organism>
<evidence type="ECO:0000313" key="3">
    <source>
        <dbReference type="Proteomes" id="UP001476950"/>
    </source>
</evidence>
<sequence>MQRKATSFEFQGLTATHQSLLGLTLVEVVLIVCGVMLLCQPQLATLECERRQAFGRCKLVVSSLVKETVTPLPLERLEKADVQYQGRLSQLVLHTADGRFAFPVNRGFSSTRDAADQINTFVQTAALPSLQLKQDNRGFVYPLALCLLGMGSGSLWLSCRGWLKHCTRQS</sequence>
<proteinExistence type="predicted"/>
<protein>
    <recommendedName>
        <fullName evidence="4">Prepilin-type N-terminal cleavage/methylation domain-containing protein</fullName>
    </recommendedName>
</protein>
<dbReference type="Proteomes" id="UP001476950">
    <property type="component" value="Unassembled WGS sequence"/>
</dbReference>
<keyword evidence="1" id="KW-0812">Transmembrane</keyword>
<accession>A0ABV0KPS7</accession>
<keyword evidence="3" id="KW-1185">Reference proteome</keyword>
<feature type="transmembrane region" description="Helical" evidence="1">
    <location>
        <begin position="20"/>
        <end position="38"/>
    </location>
</feature>
<evidence type="ECO:0008006" key="4">
    <source>
        <dbReference type="Google" id="ProtNLM"/>
    </source>
</evidence>
<dbReference type="EMBL" id="JAMPLM010000030">
    <property type="protein sequence ID" value="MEP1061248.1"/>
    <property type="molecule type" value="Genomic_DNA"/>
</dbReference>
<evidence type="ECO:0000313" key="2">
    <source>
        <dbReference type="EMBL" id="MEP1061248.1"/>
    </source>
</evidence>
<comment type="caution">
    <text evidence="2">The sequence shown here is derived from an EMBL/GenBank/DDBJ whole genome shotgun (WGS) entry which is preliminary data.</text>
</comment>
<name>A0ABV0KPS7_9CYAN</name>
<reference evidence="2 3" key="1">
    <citation type="submission" date="2022-04" db="EMBL/GenBank/DDBJ databases">
        <title>Positive selection, recombination, and allopatry shape intraspecific diversity of widespread and dominant cyanobacteria.</title>
        <authorList>
            <person name="Wei J."/>
            <person name="Shu W."/>
            <person name="Hu C."/>
        </authorList>
    </citation>
    <scope>NUCLEOTIDE SEQUENCE [LARGE SCALE GENOMIC DNA]</scope>
    <source>
        <strain evidence="2 3">AS-A4</strain>
    </source>
</reference>
<feature type="transmembrane region" description="Helical" evidence="1">
    <location>
        <begin position="139"/>
        <end position="159"/>
    </location>
</feature>